<dbReference type="PRINTS" id="PR00980">
    <property type="entry name" value="TRNASYNTHALA"/>
</dbReference>
<dbReference type="Gene3D" id="3.30.930.10">
    <property type="entry name" value="Bira Bifunctional Protein, Domain 2"/>
    <property type="match status" value="1"/>
</dbReference>
<keyword evidence="9" id="KW-0030">Aminoacyl-tRNA synthetase</keyword>
<dbReference type="NCBIfam" id="NF002436">
    <property type="entry name" value="PRK01584.1"/>
    <property type="match status" value="1"/>
</dbReference>
<dbReference type="Gene3D" id="3.30.980.10">
    <property type="entry name" value="Threonyl-trna Synthetase, Chain A, domain 2"/>
    <property type="match status" value="1"/>
</dbReference>
<dbReference type="GO" id="GO:0005524">
    <property type="term" value="F:ATP binding"/>
    <property type="evidence" value="ECO:0007669"/>
    <property type="project" value="UniProtKB-KW"/>
</dbReference>
<dbReference type="GO" id="GO:0006419">
    <property type="term" value="P:alanyl-tRNA aminoacylation"/>
    <property type="evidence" value="ECO:0007669"/>
    <property type="project" value="InterPro"/>
</dbReference>
<dbReference type="Pfam" id="PF07973">
    <property type="entry name" value="tRNA_SAD"/>
    <property type="match status" value="1"/>
</dbReference>
<keyword evidence="7" id="KW-0694">RNA-binding</keyword>
<dbReference type="SMART" id="SM00863">
    <property type="entry name" value="tRNA_SAD"/>
    <property type="match status" value="1"/>
</dbReference>
<evidence type="ECO:0000256" key="2">
    <source>
        <dbReference type="ARBA" id="ARBA00013168"/>
    </source>
</evidence>
<dbReference type="GO" id="GO:0004813">
    <property type="term" value="F:alanine-tRNA ligase activity"/>
    <property type="evidence" value="ECO:0007669"/>
    <property type="project" value="UniProtKB-EC"/>
</dbReference>
<evidence type="ECO:0000313" key="11">
    <source>
        <dbReference type="EMBL" id="PIT92366.1"/>
    </source>
</evidence>
<dbReference type="GO" id="GO:0005829">
    <property type="term" value="C:cytosol"/>
    <property type="evidence" value="ECO:0007669"/>
    <property type="project" value="TreeGrafter"/>
</dbReference>
<dbReference type="InterPro" id="IPR045864">
    <property type="entry name" value="aa-tRNA-synth_II/BPL/LPL"/>
</dbReference>
<dbReference type="InterPro" id="IPR002318">
    <property type="entry name" value="Ala-tRNA-lgiase_IIc"/>
</dbReference>
<evidence type="ECO:0000256" key="5">
    <source>
        <dbReference type="ARBA" id="ARBA00022741"/>
    </source>
</evidence>
<reference evidence="12" key="1">
    <citation type="submission" date="2017-09" db="EMBL/GenBank/DDBJ databases">
        <title>Depth-based differentiation of microbial function through sediment-hosted aquifers and enrichment of novel symbionts in the deep terrestrial subsurface.</title>
        <authorList>
            <person name="Probst A.J."/>
            <person name="Ladd B."/>
            <person name="Jarett J.K."/>
            <person name="Geller-Mcgrath D.E."/>
            <person name="Sieber C.M.K."/>
            <person name="Emerson J.B."/>
            <person name="Anantharaman K."/>
            <person name="Thomas B.C."/>
            <person name="Malmstrom R."/>
            <person name="Stieglmeier M."/>
            <person name="Klingl A."/>
            <person name="Woyke T."/>
            <person name="Ryan C.M."/>
            <person name="Banfield J.F."/>
        </authorList>
    </citation>
    <scope>NUCLEOTIDE SEQUENCE [LARGE SCALE GENOMIC DNA]</scope>
</reference>
<evidence type="ECO:0000256" key="8">
    <source>
        <dbReference type="ARBA" id="ARBA00022917"/>
    </source>
</evidence>
<accession>A0A2M6WHY6</accession>
<dbReference type="EMBL" id="PFBA01000024">
    <property type="protein sequence ID" value="PIT92366.1"/>
    <property type="molecule type" value="Genomic_DNA"/>
</dbReference>
<dbReference type="SUPFAM" id="SSF55681">
    <property type="entry name" value="Class II aaRS and biotin synthetases"/>
    <property type="match status" value="1"/>
</dbReference>
<evidence type="ECO:0000256" key="1">
    <source>
        <dbReference type="ARBA" id="ARBA00008226"/>
    </source>
</evidence>
<evidence type="ECO:0000313" key="12">
    <source>
        <dbReference type="Proteomes" id="UP000228635"/>
    </source>
</evidence>
<gene>
    <name evidence="11" type="ORF">COU08_02580</name>
</gene>
<dbReference type="Gene3D" id="3.30.54.20">
    <property type="match status" value="1"/>
</dbReference>
<dbReference type="InterPro" id="IPR018162">
    <property type="entry name" value="Ala-tRNA-ligase_IIc_anticod-bd"/>
</dbReference>
<dbReference type="Proteomes" id="UP000228635">
    <property type="component" value="Unassembled WGS sequence"/>
</dbReference>
<evidence type="ECO:0000256" key="7">
    <source>
        <dbReference type="ARBA" id="ARBA00022884"/>
    </source>
</evidence>
<dbReference type="InterPro" id="IPR018163">
    <property type="entry name" value="Thr/Ala-tRNA-synth_IIc_edit"/>
</dbReference>
<dbReference type="InterPro" id="IPR050058">
    <property type="entry name" value="Ala-tRNA_ligase"/>
</dbReference>
<sequence>MTSEEIRKSFLDFFNKKGHAVVPSSSLIPSDPSVLLTTAGMQQFKPYFTGELNAEKDFGGLRTTSIQKSFRTSDIDEVGDTTHLTFFEMLGNFSFGDYFKEDAIHYAYEFVTEILGIDPKRITVTVFAGDHHGENRVPYDQESFNIWHKKIGLAPEKIAKHGREDNFWGPTGTEGPCGPTTEIYVDSIEIWNLVFNEYYQNKDKTLKSLASRGVDTGMGFERLVSVIQGVQDVFETDLLHPLMTKISELAPTLEVKCKRILADHLRASVFLISDGIRPSNKEAGYILRKLLRRMIAYKITHQLSNTLFQEGFELVNKQFGKHYEEVKDPHILEVMQAEEAKFEKVIENGLKEIKKYNAIDGKLAFEISSTYGMPFELILEMAPESVTKKLDKIEFEKEFKKHQETSRAGMEKKFGGHGLLLDTGELKAGSKEELQKVLRLHTATHLMQAALREVLGRGVEQMGSDITPERTRFDFTFERKMTDEEKERVETLVNGWIQKDVPMGFQEMPLEEAKKTGALHFFKAKYPDKVKIYYIGHDLESAISKEFCGGPHVTHTGEIGSFKIKKEEAVAAGVRRIRGVVD</sequence>
<comment type="similarity">
    <text evidence="1">Belongs to the class-II aminoacyl-tRNA synthetase family.</text>
</comment>
<keyword evidence="3" id="KW-0820">tRNA-binding</keyword>
<organism evidence="11 12">
    <name type="scientific">Candidatus Harrisonbacteria bacterium CG10_big_fil_rev_8_21_14_0_10_42_17</name>
    <dbReference type="NCBI Taxonomy" id="1974584"/>
    <lineage>
        <taxon>Bacteria</taxon>
        <taxon>Candidatus Harrisoniibacteriota</taxon>
    </lineage>
</organism>
<dbReference type="EC" id="6.1.1.7" evidence="2"/>
<evidence type="ECO:0000256" key="3">
    <source>
        <dbReference type="ARBA" id="ARBA00022555"/>
    </source>
</evidence>
<dbReference type="GO" id="GO:0000049">
    <property type="term" value="F:tRNA binding"/>
    <property type="evidence" value="ECO:0007669"/>
    <property type="project" value="UniProtKB-KW"/>
</dbReference>
<dbReference type="GO" id="GO:0002161">
    <property type="term" value="F:aminoacyl-tRNA deacylase activity"/>
    <property type="evidence" value="ECO:0007669"/>
    <property type="project" value="TreeGrafter"/>
</dbReference>
<keyword evidence="5" id="KW-0547">Nucleotide-binding</keyword>
<evidence type="ECO:0000259" key="10">
    <source>
        <dbReference type="PROSITE" id="PS50860"/>
    </source>
</evidence>
<name>A0A2M6WHY6_9BACT</name>
<proteinExistence type="inferred from homology"/>
<dbReference type="PANTHER" id="PTHR11777">
    <property type="entry name" value="ALANYL-TRNA SYNTHETASE"/>
    <property type="match status" value="1"/>
</dbReference>
<keyword evidence="8" id="KW-0648">Protein biosynthesis</keyword>
<dbReference type="CDD" id="cd00673">
    <property type="entry name" value="AlaRS_core"/>
    <property type="match status" value="1"/>
</dbReference>
<comment type="caution">
    <text evidence="11">The sequence shown here is derived from an EMBL/GenBank/DDBJ whole genome shotgun (WGS) entry which is preliminary data.</text>
</comment>
<evidence type="ECO:0000256" key="6">
    <source>
        <dbReference type="ARBA" id="ARBA00022840"/>
    </source>
</evidence>
<dbReference type="AlphaFoldDB" id="A0A2M6WHY6"/>
<dbReference type="PANTHER" id="PTHR11777:SF9">
    <property type="entry name" value="ALANINE--TRNA LIGASE, CYTOPLASMIC"/>
    <property type="match status" value="1"/>
</dbReference>
<protein>
    <recommendedName>
        <fullName evidence="2">alanine--tRNA ligase</fullName>
        <ecNumber evidence="2">6.1.1.7</ecNumber>
    </recommendedName>
</protein>
<evidence type="ECO:0000256" key="4">
    <source>
        <dbReference type="ARBA" id="ARBA00022598"/>
    </source>
</evidence>
<keyword evidence="4 11" id="KW-0436">Ligase</keyword>
<dbReference type="SUPFAM" id="SSF55186">
    <property type="entry name" value="ThrRS/AlaRS common domain"/>
    <property type="match status" value="1"/>
</dbReference>
<dbReference type="InterPro" id="IPR018164">
    <property type="entry name" value="Ala-tRNA-synth_IIc_N"/>
</dbReference>
<evidence type="ECO:0000256" key="9">
    <source>
        <dbReference type="ARBA" id="ARBA00023146"/>
    </source>
</evidence>
<keyword evidence="6" id="KW-0067">ATP-binding</keyword>
<dbReference type="PROSITE" id="PS50860">
    <property type="entry name" value="AA_TRNA_LIGASE_II_ALA"/>
    <property type="match status" value="1"/>
</dbReference>
<feature type="domain" description="Alanyl-transfer RNA synthetases family profile" evidence="10">
    <location>
        <begin position="1"/>
        <end position="582"/>
    </location>
</feature>
<dbReference type="SUPFAM" id="SSF101353">
    <property type="entry name" value="Putative anticodon-binding domain of alanyl-tRNA synthetase (AlaRS)"/>
    <property type="match status" value="1"/>
</dbReference>
<dbReference type="InterPro" id="IPR018165">
    <property type="entry name" value="Ala-tRNA-synth_IIc_core"/>
</dbReference>
<dbReference type="Pfam" id="PF01411">
    <property type="entry name" value="tRNA-synt_2c"/>
    <property type="match status" value="1"/>
</dbReference>
<dbReference type="FunFam" id="3.30.980.10:FF:000004">
    <property type="entry name" value="Alanine--tRNA ligase, cytoplasmic"/>
    <property type="match status" value="1"/>
</dbReference>
<dbReference type="InterPro" id="IPR012947">
    <property type="entry name" value="tRNA_SAD"/>
</dbReference>